<sequence length="89" mass="9834">MQVWLMGSPAEHAVVAGTTPAELADRSSNVSKARHPLRRSRLPNPERDVTAPGLHAERRVRREPTSHFSRSADHLSPCSARTPEARAFT</sequence>
<evidence type="ECO:0000256" key="1">
    <source>
        <dbReference type="SAM" id="MobiDB-lite"/>
    </source>
</evidence>
<name>A0ABP9J850_9ACTN</name>
<dbReference type="Proteomes" id="UP001501759">
    <property type="component" value="Unassembled WGS sequence"/>
</dbReference>
<feature type="compositionally biased region" description="Basic and acidic residues" evidence="1">
    <location>
        <begin position="44"/>
        <end position="73"/>
    </location>
</feature>
<proteinExistence type="predicted"/>
<feature type="region of interest" description="Disordered" evidence="1">
    <location>
        <begin position="18"/>
        <end position="89"/>
    </location>
</feature>
<evidence type="ECO:0000313" key="2">
    <source>
        <dbReference type="EMBL" id="GAA5021413.1"/>
    </source>
</evidence>
<protein>
    <submittedName>
        <fullName evidence="2">Uncharacterized protein</fullName>
    </submittedName>
</protein>
<keyword evidence="3" id="KW-1185">Reference proteome</keyword>
<organism evidence="2 3">
    <name type="scientific">Streptomyces siamensis</name>
    <dbReference type="NCBI Taxonomy" id="1274986"/>
    <lineage>
        <taxon>Bacteria</taxon>
        <taxon>Bacillati</taxon>
        <taxon>Actinomycetota</taxon>
        <taxon>Actinomycetes</taxon>
        <taxon>Kitasatosporales</taxon>
        <taxon>Streptomycetaceae</taxon>
        <taxon>Streptomyces</taxon>
    </lineage>
</organism>
<feature type="compositionally biased region" description="Basic residues" evidence="1">
    <location>
        <begin position="32"/>
        <end position="41"/>
    </location>
</feature>
<accession>A0ABP9J850</accession>
<reference evidence="3" key="1">
    <citation type="journal article" date="2019" name="Int. J. Syst. Evol. Microbiol.">
        <title>The Global Catalogue of Microorganisms (GCM) 10K type strain sequencing project: providing services to taxonomists for standard genome sequencing and annotation.</title>
        <authorList>
            <consortium name="The Broad Institute Genomics Platform"/>
            <consortium name="The Broad Institute Genome Sequencing Center for Infectious Disease"/>
            <person name="Wu L."/>
            <person name="Ma J."/>
        </authorList>
    </citation>
    <scope>NUCLEOTIDE SEQUENCE [LARGE SCALE GENOMIC DNA]</scope>
    <source>
        <strain evidence="3">JCM 18409</strain>
    </source>
</reference>
<evidence type="ECO:0000313" key="3">
    <source>
        <dbReference type="Proteomes" id="UP001501759"/>
    </source>
</evidence>
<gene>
    <name evidence="2" type="ORF">GCM10023335_52310</name>
</gene>
<comment type="caution">
    <text evidence="2">The sequence shown here is derived from an EMBL/GenBank/DDBJ whole genome shotgun (WGS) entry which is preliminary data.</text>
</comment>
<dbReference type="EMBL" id="BAABKB010000021">
    <property type="protein sequence ID" value="GAA5021413.1"/>
    <property type="molecule type" value="Genomic_DNA"/>
</dbReference>